<dbReference type="PROSITE" id="PS01129">
    <property type="entry name" value="PSI_RLU"/>
    <property type="match status" value="1"/>
</dbReference>
<proteinExistence type="predicted"/>
<sequence>MEEKKKIESKPNNCLSRKERREAFKKKIKGRKEMKKNRINQCKELVEQKIEIIDGMRWVVPYLYWFEVMVKERWIGKEIKEIMKEEFHYSDDDITRAFEKGLLKIKRNNNEINENCIVIQGDILLNQIHRHELPVPYLLPIIYEDNDVIVVNKPSGIPTHSGGRYTENTVIRILEKERNIKLFGVHRLDRLTSGVLLIAKSSEIANEIQRHFINAYKKYICRVIGYMDSCIVNKPIIETSCITKQRVTVGCEGKASTTIFEQIQYDEKTDTTLLWAIPKTGRMHQIRVHLSYENHPIANDSMYRNKNEYCTHFSIPENWKQPECKECTSGIEIPQENLWLSCVELSVEYHGTTKTFISEIPKWGTKNYDCSKDLQEWRTVHNQILSEVN</sequence>
<gene>
    <name evidence="2" type="ORF">CL6EHI_124370</name>
</gene>
<dbReference type="GO" id="GO:0000455">
    <property type="term" value="P:enzyme-directed rRNA pseudouridine synthesis"/>
    <property type="evidence" value="ECO:0007669"/>
    <property type="project" value="TreeGrafter"/>
</dbReference>
<evidence type="ECO:0000259" key="1">
    <source>
        <dbReference type="Pfam" id="PF00849"/>
    </source>
</evidence>
<dbReference type="OMA" id="YWFEVIV"/>
<evidence type="ECO:0000313" key="2">
    <source>
        <dbReference type="EMBL" id="GAT94267.1"/>
    </source>
</evidence>
<dbReference type="VEuPathDB" id="AmoebaDB:EHI8A_077390"/>
<dbReference type="InterPro" id="IPR006224">
    <property type="entry name" value="PsdUridine_synth_RluA-like_CS"/>
</dbReference>
<dbReference type="InterPro" id="IPR020103">
    <property type="entry name" value="PsdUridine_synth_cat_dom_sf"/>
</dbReference>
<reference evidence="2 3" key="1">
    <citation type="submission" date="2016-05" db="EMBL/GenBank/DDBJ databases">
        <title>First whole genome sequencing of Entamoeba histolytica HM1:IMSS-clone-6.</title>
        <authorList>
            <person name="Mukherjee Avik.K."/>
            <person name="Izumyama S."/>
            <person name="Nakada-Tsukui K."/>
            <person name="Nozaki T."/>
        </authorList>
    </citation>
    <scope>NUCLEOTIDE SEQUENCE [LARGE SCALE GENOMIC DNA]</scope>
    <source>
        <strain evidence="2 3">HM1:IMSS clone 6</strain>
    </source>
</reference>
<dbReference type="GO" id="GO:0003723">
    <property type="term" value="F:RNA binding"/>
    <property type="evidence" value="ECO:0007669"/>
    <property type="project" value="InterPro"/>
</dbReference>
<dbReference type="VEuPathDB" id="AmoebaDB:EHI_124370"/>
<dbReference type="AlphaFoldDB" id="A0A5K1TW49"/>
<organism evidence="2 3">
    <name type="scientific">Entamoeba histolytica</name>
    <dbReference type="NCBI Taxonomy" id="5759"/>
    <lineage>
        <taxon>Eukaryota</taxon>
        <taxon>Amoebozoa</taxon>
        <taxon>Evosea</taxon>
        <taxon>Archamoebae</taxon>
        <taxon>Mastigamoebida</taxon>
        <taxon>Entamoebidae</taxon>
        <taxon>Entamoeba</taxon>
    </lineage>
</organism>
<dbReference type="Proteomes" id="UP000078387">
    <property type="component" value="Unassembled WGS sequence"/>
</dbReference>
<comment type="caution">
    <text evidence="2">The sequence shown here is derived from an EMBL/GenBank/DDBJ whole genome shotgun (WGS) entry which is preliminary data.</text>
</comment>
<accession>A0A5K1TW49</accession>
<dbReference type="Pfam" id="PF00849">
    <property type="entry name" value="PseudoU_synth_2"/>
    <property type="match status" value="1"/>
</dbReference>
<dbReference type="PANTHER" id="PTHR21600:SF40">
    <property type="entry name" value="PSEUDOURIDYLATE SYNTHASE RPUSD2"/>
    <property type="match status" value="1"/>
</dbReference>
<feature type="domain" description="Pseudouridine synthase RsuA/RluA-like" evidence="1">
    <location>
        <begin position="147"/>
        <end position="291"/>
    </location>
</feature>
<dbReference type="InterPro" id="IPR050188">
    <property type="entry name" value="RluA_PseudoU_synthase"/>
</dbReference>
<dbReference type="VEuPathDB" id="AmoebaDB:KM1_037420"/>
<dbReference type="PANTHER" id="PTHR21600">
    <property type="entry name" value="MITOCHONDRIAL RNA PSEUDOURIDINE SYNTHASE"/>
    <property type="match status" value="1"/>
</dbReference>
<name>A0A5K1TW49_ENTHI</name>
<dbReference type="Gene3D" id="3.30.2350.10">
    <property type="entry name" value="Pseudouridine synthase"/>
    <property type="match status" value="1"/>
</dbReference>
<dbReference type="VEuPathDB" id="AmoebaDB:EHI5A_030710"/>
<dbReference type="SUPFAM" id="SSF55120">
    <property type="entry name" value="Pseudouridine synthase"/>
    <property type="match status" value="1"/>
</dbReference>
<dbReference type="VEuPathDB" id="AmoebaDB:EHI7A_073300"/>
<dbReference type="EMBL" id="BDEQ01000001">
    <property type="protein sequence ID" value="GAT94267.1"/>
    <property type="molecule type" value="Genomic_DNA"/>
</dbReference>
<dbReference type="InterPro" id="IPR006145">
    <property type="entry name" value="PsdUridine_synth_RsuA/RluA"/>
</dbReference>
<protein>
    <submittedName>
        <fullName evidence="2">RNA pseudouridylate synthase putative</fullName>
    </submittedName>
</protein>
<evidence type="ECO:0000313" key="3">
    <source>
        <dbReference type="Proteomes" id="UP000078387"/>
    </source>
</evidence>
<dbReference type="GO" id="GO:0009982">
    <property type="term" value="F:pseudouridine synthase activity"/>
    <property type="evidence" value="ECO:0007669"/>
    <property type="project" value="InterPro"/>
</dbReference>